<evidence type="ECO:0000259" key="1">
    <source>
        <dbReference type="Pfam" id="PF18047"/>
    </source>
</evidence>
<dbReference type="InterPro" id="IPR040483">
    <property type="entry name" value="PatG_dom"/>
</dbReference>
<gene>
    <name evidence="2" type="ORF">SAMN05421863_10528</name>
</gene>
<dbReference type="Pfam" id="PF18047">
    <property type="entry name" value="PatG_D"/>
    <property type="match status" value="1"/>
</dbReference>
<keyword evidence="3" id="KW-1185">Reference proteome</keyword>
<accession>A0A1I4TLB8</accession>
<evidence type="ECO:0000313" key="2">
    <source>
        <dbReference type="EMBL" id="SFM77445.1"/>
    </source>
</evidence>
<dbReference type="OrthoDB" id="4174481at2"/>
<dbReference type="Proteomes" id="UP000183287">
    <property type="component" value="Unassembled WGS sequence"/>
</dbReference>
<dbReference type="AlphaFoldDB" id="A0A1I4TLB8"/>
<proteinExistence type="predicted"/>
<sequence>MNEQTEAMDQLTNAPGEANNVAVAQQSPEIRTMSAAISPQTGGGGTCSCGGEVELTAGSSMVSYVYAIGRVEARFPNLSAEKEFAQATGRADTAGKTDQQIFHAVLSKRENRYLVRQLCWVLTIQGLETYLLQPRDPAGIDLLVEAIRPAPTPNDIDVVIGLRGPIAPPQMCNGLMVPIVLFDQIYSFNRDALIKAIPKPEKTTEEQFGPAAEELFNRIMQMTDNAGATDEHRVLNYLVMRYPAIYAKTVEEFSKDFSLTGVEVRSSPLSSTRNIVDVIFAYTNRNTDFTEKFFVRVDVTEEFPFLVAKMSPYYDR</sequence>
<reference evidence="3" key="1">
    <citation type="submission" date="2016-10" db="EMBL/GenBank/DDBJ databases">
        <authorList>
            <person name="Varghese N."/>
            <person name="Submissions S."/>
        </authorList>
    </citation>
    <scope>NUCLEOTIDE SEQUENCE [LARGE SCALE GENOMIC DNA]</scope>
    <source>
        <strain evidence="3">Nm44</strain>
    </source>
</reference>
<organism evidence="2 3">
    <name type="scientific">Nitrosomonas communis</name>
    <dbReference type="NCBI Taxonomy" id="44574"/>
    <lineage>
        <taxon>Bacteria</taxon>
        <taxon>Pseudomonadati</taxon>
        <taxon>Pseudomonadota</taxon>
        <taxon>Betaproteobacteria</taxon>
        <taxon>Nitrosomonadales</taxon>
        <taxon>Nitrosomonadaceae</taxon>
        <taxon>Nitrosomonas</taxon>
    </lineage>
</organism>
<name>A0A1I4TLB8_9PROT</name>
<dbReference type="RefSeq" id="WP_074906514.1">
    <property type="nucleotide sequence ID" value="NZ_FOUB01000052.1"/>
</dbReference>
<feature type="domain" description="PatG" evidence="1">
    <location>
        <begin position="64"/>
        <end position="253"/>
    </location>
</feature>
<evidence type="ECO:0000313" key="3">
    <source>
        <dbReference type="Proteomes" id="UP000183287"/>
    </source>
</evidence>
<protein>
    <recommendedName>
        <fullName evidence="1">PatG domain-containing protein</fullName>
    </recommendedName>
</protein>
<dbReference type="EMBL" id="FOUB01000052">
    <property type="protein sequence ID" value="SFM77445.1"/>
    <property type="molecule type" value="Genomic_DNA"/>
</dbReference>